<evidence type="ECO:0000313" key="3">
    <source>
        <dbReference type="EMBL" id="CAK9084460.1"/>
    </source>
</evidence>
<gene>
    <name evidence="3" type="ORF">SCF082_LOCUS40061</name>
</gene>
<accession>A0ABP0QAC6</accession>
<keyword evidence="2" id="KW-0732">Signal</keyword>
<keyword evidence="4" id="KW-1185">Reference proteome</keyword>
<organism evidence="3 4">
    <name type="scientific">Durusdinium trenchii</name>
    <dbReference type="NCBI Taxonomy" id="1381693"/>
    <lineage>
        <taxon>Eukaryota</taxon>
        <taxon>Sar</taxon>
        <taxon>Alveolata</taxon>
        <taxon>Dinophyceae</taxon>
        <taxon>Suessiales</taxon>
        <taxon>Symbiodiniaceae</taxon>
        <taxon>Durusdinium</taxon>
    </lineage>
</organism>
<dbReference type="EMBL" id="CAXAMM010039174">
    <property type="protein sequence ID" value="CAK9084460.1"/>
    <property type="molecule type" value="Genomic_DNA"/>
</dbReference>
<feature type="chain" id="PRO_5046419778" evidence="2">
    <location>
        <begin position="27"/>
        <end position="123"/>
    </location>
</feature>
<feature type="signal peptide" evidence="2">
    <location>
        <begin position="1"/>
        <end position="26"/>
    </location>
</feature>
<name>A0ABP0QAC6_9DINO</name>
<evidence type="ECO:0000313" key="4">
    <source>
        <dbReference type="Proteomes" id="UP001642464"/>
    </source>
</evidence>
<feature type="region of interest" description="Disordered" evidence="1">
    <location>
        <begin position="101"/>
        <end position="123"/>
    </location>
</feature>
<comment type="caution">
    <text evidence="3">The sequence shown here is derived from an EMBL/GenBank/DDBJ whole genome shotgun (WGS) entry which is preliminary data.</text>
</comment>
<evidence type="ECO:0000256" key="2">
    <source>
        <dbReference type="SAM" id="SignalP"/>
    </source>
</evidence>
<reference evidence="3 4" key="1">
    <citation type="submission" date="2024-02" db="EMBL/GenBank/DDBJ databases">
        <authorList>
            <person name="Chen Y."/>
            <person name="Shah S."/>
            <person name="Dougan E. K."/>
            <person name="Thang M."/>
            <person name="Chan C."/>
        </authorList>
    </citation>
    <scope>NUCLEOTIDE SEQUENCE [LARGE SCALE GENOMIC DNA]</scope>
</reference>
<sequence length="123" mass="13526">MWYLLKSGWFFGFLQIFVLQVNKLTGQLARTEQQAQQATVKKNREGGHSCEKHEEGIGRIRQKHGKAGTVGGVLREKMANVGQARGRLAHVQFALSMLEKAEPGGNEGGTLHRGSVERLSALS</sequence>
<dbReference type="Proteomes" id="UP001642464">
    <property type="component" value="Unassembled WGS sequence"/>
</dbReference>
<protein>
    <submittedName>
        <fullName evidence="3">Chloroplastic</fullName>
    </submittedName>
</protein>
<proteinExistence type="predicted"/>
<evidence type="ECO:0000256" key="1">
    <source>
        <dbReference type="SAM" id="MobiDB-lite"/>
    </source>
</evidence>